<gene>
    <name evidence="1" type="ORF">E2605_07650</name>
</gene>
<organism evidence="1 2">
    <name type="scientific">Dysgonomonas capnocytophagoides</name>
    <dbReference type="NCBI Taxonomy" id="45254"/>
    <lineage>
        <taxon>Bacteria</taxon>
        <taxon>Pseudomonadati</taxon>
        <taxon>Bacteroidota</taxon>
        <taxon>Bacteroidia</taxon>
        <taxon>Bacteroidales</taxon>
        <taxon>Dysgonomonadaceae</taxon>
        <taxon>Dysgonomonas</taxon>
    </lineage>
</organism>
<name>A0A4Y8L1Z9_9BACT</name>
<dbReference type="OrthoDB" id="9771580at2"/>
<keyword evidence="2" id="KW-1185">Reference proteome</keyword>
<evidence type="ECO:0000313" key="1">
    <source>
        <dbReference type="EMBL" id="TFD96685.1"/>
    </source>
</evidence>
<sequence>MSSENDGIKALQAYCTKSVLNFTKYFFLRNNKKKFIVAEHHRKIARALDDVIDGKITKLIINVPPRYGKTELAVKNFIAAGLALNPRSKFIHLSFSDSLANDNSEEIRDIVKSDAYQQLHPYVKISKSSDSKKKWDTTDGGGVYATSTGGQVTGFGAGDVESDGEDDDLLELLKEIESVNDSSMYETEKFAGAIVIDDPLKPEDALSDLVRERVNQRFETTIRSRVNSRNTPIIIIMQRLHERDLCGYLIEQEPDEWTVLSLPAISTDEQGSEIPLWEHKHTLEELRKIERNNSFVFDTQYMQNPTPLEGLMYREFRTYDTIPYSASVKKKNYTDTADTGSDYLCSICYDELPTGNYITDVLYTKKPMEYTEPKTAEMLAKNGTKEAVIESNNGGRGFARNVESQLREIGNTSVWVRWFFQGNNKQVRIFTKSADVNNMTFFPADWERRWPEFARDIKAYRKEGKNAHDDAPDALTGTVEFRTAVIPVDLDKDDIGIF</sequence>
<dbReference type="EMBL" id="SOML01000004">
    <property type="protein sequence ID" value="TFD96685.1"/>
    <property type="molecule type" value="Genomic_DNA"/>
</dbReference>
<dbReference type="RefSeq" id="WP_134436008.1">
    <property type="nucleotide sequence ID" value="NZ_SOML01000004.1"/>
</dbReference>
<dbReference type="NCBIfam" id="TIGR01630">
    <property type="entry name" value="psiM2_ORF9"/>
    <property type="match status" value="1"/>
</dbReference>
<comment type="caution">
    <text evidence="1">The sequence shown here is derived from an EMBL/GenBank/DDBJ whole genome shotgun (WGS) entry which is preliminary data.</text>
</comment>
<evidence type="ECO:0008006" key="3">
    <source>
        <dbReference type="Google" id="ProtNLM"/>
    </source>
</evidence>
<dbReference type="Proteomes" id="UP000297861">
    <property type="component" value="Unassembled WGS sequence"/>
</dbReference>
<proteinExistence type="predicted"/>
<dbReference type="AlphaFoldDB" id="A0A4Y8L1Z9"/>
<accession>A0A4Y8L1Z9</accession>
<evidence type="ECO:0000313" key="2">
    <source>
        <dbReference type="Proteomes" id="UP000297861"/>
    </source>
</evidence>
<protein>
    <recommendedName>
        <fullName evidence="3">Terminase</fullName>
    </recommendedName>
</protein>
<dbReference type="InterPro" id="IPR006517">
    <property type="entry name" value="Phage_terminase_lsu-like_C"/>
</dbReference>
<reference evidence="1 2" key="1">
    <citation type="submission" date="2019-03" db="EMBL/GenBank/DDBJ databases">
        <title>San Antonio Military Medical Center submission to MRSN (WRAIR), pending publication.</title>
        <authorList>
            <person name="Blyth D.M."/>
            <person name="Mccarthy S.L."/>
            <person name="Schall S.E."/>
            <person name="Stam J.A."/>
            <person name="Ong A.C."/>
            <person name="Mcgann P.T."/>
        </authorList>
    </citation>
    <scope>NUCLEOTIDE SEQUENCE [LARGE SCALE GENOMIC DNA]</scope>
    <source>
        <strain evidence="1 2">MRSN571793</strain>
    </source>
</reference>